<dbReference type="Proteomes" id="UP000317378">
    <property type="component" value="Unassembled WGS sequence"/>
</dbReference>
<name>A0A505DS57_9ACTN</name>
<gene>
    <name evidence="6" type="ORF">FGD71_000065</name>
</gene>
<dbReference type="OrthoDB" id="864726at2"/>
<dbReference type="InterPro" id="IPR044068">
    <property type="entry name" value="CB"/>
</dbReference>
<evidence type="ECO:0000313" key="6">
    <source>
        <dbReference type="EMBL" id="TPQ24166.1"/>
    </source>
</evidence>
<dbReference type="EMBL" id="VCHX02000005">
    <property type="protein sequence ID" value="TPQ24166.1"/>
    <property type="molecule type" value="Genomic_DNA"/>
</dbReference>
<dbReference type="Gene3D" id="1.10.443.10">
    <property type="entry name" value="Intergrase catalytic core"/>
    <property type="match status" value="1"/>
</dbReference>
<comment type="caution">
    <text evidence="6">The sequence shown here is derived from an EMBL/GenBank/DDBJ whole genome shotgun (WGS) entry which is preliminary data.</text>
</comment>
<dbReference type="InterPro" id="IPR002104">
    <property type="entry name" value="Integrase_catalytic"/>
</dbReference>
<dbReference type="InterPro" id="IPR011010">
    <property type="entry name" value="DNA_brk_join_enz"/>
</dbReference>
<dbReference type="GO" id="GO:0006310">
    <property type="term" value="P:DNA recombination"/>
    <property type="evidence" value="ECO:0007669"/>
    <property type="project" value="UniProtKB-KW"/>
</dbReference>
<dbReference type="PANTHER" id="PTHR30349">
    <property type="entry name" value="PHAGE INTEGRASE-RELATED"/>
    <property type="match status" value="1"/>
</dbReference>
<dbReference type="PANTHER" id="PTHR30349:SF81">
    <property type="entry name" value="TYROSINE RECOMBINASE XERC"/>
    <property type="match status" value="1"/>
</dbReference>
<proteinExistence type="predicted"/>
<dbReference type="Gene3D" id="1.10.150.130">
    <property type="match status" value="1"/>
</dbReference>
<evidence type="ECO:0000313" key="7">
    <source>
        <dbReference type="Proteomes" id="UP000317378"/>
    </source>
</evidence>
<evidence type="ECO:0000256" key="1">
    <source>
        <dbReference type="ARBA" id="ARBA00023125"/>
    </source>
</evidence>
<sequence length="392" mass="44196">MAPIPWGKFPTLAEHQLARRWLQFMTNIGRASNTIDAYGRAVEDHLRFCAVEGTDPVLAGADTVAAWIGDMLDRPRQRSAKAPLHPETGPANATVQQRVVAVRSFYEYLVEDGLRERNPVRRGQPSRRGRSPRQGLVRRLEQAPWIPNEDVWQRILAACAEESLRNRLMVALAYDGALRREELVQLDVEDFEHAHRLIHLRAETTKSQRAREVAFGVSSSRLFSAYLNERRGMFGRIDGPLFRSAYFGRNVRTIQVLIDRESILTGAAADGEQPWKYYDLGEGYCSYDFFAKCPHRLACARCPFYVPKDSTRGQLLAVKDGIDQMLEQLDLTDDEREALEGDREAVTALAERLADTPTPAGPTPRELGTTDHFVPLTQLTNTISRRGDHGGQ</sequence>
<feature type="region of interest" description="Disordered" evidence="4">
    <location>
        <begin position="351"/>
        <end position="372"/>
    </location>
</feature>
<protein>
    <recommendedName>
        <fullName evidence="5">Core-binding (CB) domain-containing protein</fullName>
    </recommendedName>
</protein>
<feature type="domain" description="Core-binding (CB)" evidence="5">
    <location>
        <begin position="12"/>
        <end position="110"/>
    </location>
</feature>
<organism evidence="6 7">
    <name type="scientific">Streptomyces sporangiiformans</name>
    <dbReference type="NCBI Taxonomy" id="2315329"/>
    <lineage>
        <taxon>Bacteria</taxon>
        <taxon>Bacillati</taxon>
        <taxon>Actinomycetota</taxon>
        <taxon>Actinomycetes</taxon>
        <taxon>Kitasatosporales</taxon>
        <taxon>Streptomycetaceae</taxon>
        <taxon>Streptomyces</taxon>
    </lineage>
</organism>
<dbReference type="PROSITE" id="PS51900">
    <property type="entry name" value="CB"/>
    <property type="match status" value="1"/>
</dbReference>
<reference evidence="6 7" key="1">
    <citation type="submission" date="2019-06" db="EMBL/GenBank/DDBJ databases">
        <title>Streptomyces sporangiiformans sp. nov., a novel actinomycete isolated from soil in Mount Song.</title>
        <authorList>
            <person name="Han L."/>
        </authorList>
    </citation>
    <scope>NUCLEOTIDE SEQUENCE [LARGE SCALE GENOMIC DNA]</scope>
    <source>
        <strain evidence="6 7">NEAU-SSA 1</strain>
    </source>
</reference>
<dbReference type="GO" id="GO:0003677">
    <property type="term" value="F:DNA binding"/>
    <property type="evidence" value="ECO:0007669"/>
    <property type="project" value="UniProtKB-UniRule"/>
</dbReference>
<keyword evidence="1 3" id="KW-0238">DNA-binding</keyword>
<evidence type="ECO:0000259" key="5">
    <source>
        <dbReference type="PROSITE" id="PS51900"/>
    </source>
</evidence>
<keyword evidence="7" id="KW-1185">Reference proteome</keyword>
<evidence type="ECO:0000256" key="2">
    <source>
        <dbReference type="ARBA" id="ARBA00023172"/>
    </source>
</evidence>
<dbReference type="InterPro" id="IPR050090">
    <property type="entry name" value="Tyrosine_recombinase_XerCD"/>
</dbReference>
<evidence type="ECO:0000256" key="4">
    <source>
        <dbReference type="SAM" id="MobiDB-lite"/>
    </source>
</evidence>
<keyword evidence="2" id="KW-0233">DNA recombination</keyword>
<dbReference type="InterPro" id="IPR010998">
    <property type="entry name" value="Integrase_recombinase_N"/>
</dbReference>
<accession>A0A505DS57</accession>
<dbReference type="InterPro" id="IPR013762">
    <property type="entry name" value="Integrase-like_cat_sf"/>
</dbReference>
<evidence type="ECO:0000256" key="3">
    <source>
        <dbReference type="PROSITE-ProRule" id="PRU01248"/>
    </source>
</evidence>
<dbReference type="SUPFAM" id="SSF56349">
    <property type="entry name" value="DNA breaking-rejoining enzymes"/>
    <property type="match status" value="1"/>
</dbReference>
<dbReference type="AlphaFoldDB" id="A0A505DS57"/>
<dbReference type="GO" id="GO:0015074">
    <property type="term" value="P:DNA integration"/>
    <property type="evidence" value="ECO:0007669"/>
    <property type="project" value="InterPro"/>
</dbReference>
<dbReference type="CDD" id="cd00397">
    <property type="entry name" value="DNA_BRE_C"/>
    <property type="match status" value="1"/>
</dbReference>
<dbReference type="Pfam" id="PF00589">
    <property type="entry name" value="Phage_integrase"/>
    <property type="match status" value="1"/>
</dbReference>